<organism evidence="3 4">
    <name type="scientific">Ramazzottius varieornatus</name>
    <name type="common">Water bear</name>
    <name type="synonym">Tardigrade</name>
    <dbReference type="NCBI Taxonomy" id="947166"/>
    <lineage>
        <taxon>Eukaryota</taxon>
        <taxon>Metazoa</taxon>
        <taxon>Ecdysozoa</taxon>
        <taxon>Tardigrada</taxon>
        <taxon>Eutardigrada</taxon>
        <taxon>Parachela</taxon>
        <taxon>Hypsibioidea</taxon>
        <taxon>Ramazzottiidae</taxon>
        <taxon>Ramazzottius</taxon>
    </lineage>
</organism>
<name>A0A1D1V1C3_RAMVA</name>
<keyword evidence="1" id="KW-0732">Signal</keyword>
<dbReference type="GO" id="GO:0030246">
    <property type="term" value="F:carbohydrate binding"/>
    <property type="evidence" value="ECO:0007669"/>
    <property type="project" value="InterPro"/>
</dbReference>
<keyword evidence="4" id="KW-1185">Reference proteome</keyword>
<gene>
    <name evidence="3" type="primary">RvY_06217-1</name>
    <name evidence="3" type="synonym">RvY_06217.1</name>
    <name evidence="3" type="ORF">RvY_06217</name>
</gene>
<proteinExistence type="predicted"/>
<protein>
    <recommendedName>
        <fullName evidence="2">SUEL-type lectin domain-containing protein</fullName>
    </recommendedName>
</protein>
<evidence type="ECO:0000256" key="1">
    <source>
        <dbReference type="SAM" id="SignalP"/>
    </source>
</evidence>
<evidence type="ECO:0000313" key="4">
    <source>
        <dbReference type="Proteomes" id="UP000186922"/>
    </source>
</evidence>
<dbReference type="EMBL" id="BDGG01000002">
    <property type="protein sequence ID" value="GAU94445.1"/>
    <property type="molecule type" value="Genomic_DNA"/>
</dbReference>
<feature type="chain" id="PRO_5008897888" description="SUEL-type lectin domain-containing protein" evidence="1">
    <location>
        <begin position="19"/>
        <end position="142"/>
    </location>
</feature>
<accession>A0A1D1V1C3</accession>
<dbReference type="PROSITE" id="PS50228">
    <property type="entry name" value="SUEL_LECTIN"/>
    <property type="match status" value="1"/>
</dbReference>
<dbReference type="InterPro" id="IPR000922">
    <property type="entry name" value="Lectin_gal-bd_dom"/>
</dbReference>
<dbReference type="Pfam" id="PF02140">
    <property type="entry name" value="SUEL_Lectin"/>
    <property type="match status" value="1"/>
</dbReference>
<dbReference type="AlphaFoldDB" id="A0A1D1V1C3"/>
<sequence length="142" mass="15135">MRSLPLVILLAVASSIAGRRGSIRMTIADGRSRTIRCSRAPTVIVIDDAKYQLPKGSSSHSRSVVRASCTTAAGLRAMIVHQCTGKASCTITANEAQASSNPACNTRRSLMVQYRCAAPSTFTTLTTPATFGYAMVNPWLNI</sequence>
<evidence type="ECO:0000313" key="3">
    <source>
        <dbReference type="EMBL" id="GAU94445.1"/>
    </source>
</evidence>
<feature type="domain" description="SUEL-type lectin" evidence="2">
    <location>
        <begin position="27"/>
        <end position="117"/>
    </location>
</feature>
<evidence type="ECO:0000259" key="2">
    <source>
        <dbReference type="PROSITE" id="PS50228"/>
    </source>
</evidence>
<reference evidence="3 4" key="1">
    <citation type="journal article" date="2016" name="Nat. Commun.">
        <title>Extremotolerant tardigrade genome and improved radiotolerance of human cultured cells by tardigrade-unique protein.</title>
        <authorList>
            <person name="Hashimoto T."/>
            <person name="Horikawa D.D."/>
            <person name="Saito Y."/>
            <person name="Kuwahara H."/>
            <person name="Kozuka-Hata H."/>
            <person name="Shin-I T."/>
            <person name="Minakuchi Y."/>
            <person name="Ohishi K."/>
            <person name="Motoyama A."/>
            <person name="Aizu T."/>
            <person name="Enomoto A."/>
            <person name="Kondo K."/>
            <person name="Tanaka S."/>
            <person name="Hara Y."/>
            <person name="Koshikawa S."/>
            <person name="Sagara H."/>
            <person name="Miura T."/>
            <person name="Yokobori S."/>
            <person name="Miyagawa K."/>
            <person name="Suzuki Y."/>
            <person name="Kubo T."/>
            <person name="Oyama M."/>
            <person name="Kohara Y."/>
            <person name="Fujiyama A."/>
            <person name="Arakawa K."/>
            <person name="Katayama T."/>
            <person name="Toyoda A."/>
            <person name="Kunieda T."/>
        </authorList>
    </citation>
    <scope>NUCLEOTIDE SEQUENCE [LARGE SCALE GENOMIC DNA]</scope>
    <source>
        <strain evidence="3 4">YOKOZUNA-1</strain>
    </source>
</reference>
<dbReference type="CDD" id="cd22823">
    <property type="entry name" value="Gal_Rha_Lectin"/>
    <property type="match status" value="1"/>
</dbReference>
<feature type="signal peptide" evidence="1">
    <location>
        <begin position="1"/>
        <end position="18"/>
    </location>
</feature>
<dbReference type="InterPro" id="IPR043159">
    <property type="entry name" value="Lectin_gal-bd_sf"/>
</dbReference>
<comment type="caution">
    <text evidence="3">The sequence shown here is derived from an EMBL/GenBank/DDBJ whole genome shotgun (WGS) entry which is preliminary data.</text>
</comment>
<dbReference type="Gene3D" id="2.60.120.740">
    <property type="match status" value="1"/>
</dbReference>
<dbReference type="Proteomes" id="UP000186922">
    <property type="component" value="Unassembled WGS sequence"/>
</dbReference>